<comment type="similarity">
    <text evidence="2">Belongs to the heat shock protein 70 family.</text>
</comment>
<gene>
    <name evidence="3" type="ORF">J6595_09515</name>
</gene>
<dbReference type="Pfam" id="PF00480">
    <property type="entry name" value="ROK"/>
    <property type="match status" value="1"/>
</dbReference>
<dbReference type="InterPro" id="IPR018181">
    <property type="entry name" value="Heat_shock_70_CS"/>
</dbReference>
<dbReference type="PANTHER" id="PTHR18964:SF149">
    <property type="entry name" value="BIFUNCTIONAL UDP-N-ACETYLGLUCOSAMINE 2-EPIMERASE_N-ACETYLMANNOSAMINE KINASE"/>
    <property type="match status" value="1"/>
</dbReference>
<dbReference type="Gene3D" id="3.30.420.40">
    <property type="match status" value="2"/>
</dbReference>
<keyword evidence="4" id="KW-1185">Reference proteome</keyword>
<evidence type="ECO:0000313" key="3">
    <source>
        <dbReference type="EMBL" id="MBP0615816.1"/>
    </source>
</evidence>
<dbReference type="Proteomes" id="UP000678276">
    <property type="component" value="Unassembled WGS sequence"/>
</dbReference>
<dbReference type="PANTHER" id="PTHR18964">
    <property type="entry name" value="ROK (REPRESSOR, ORF, KINASE) FAMILY"/>
    <property type="match status" value="1"/>
</dbReference>
<dbReference type="RefSeq" id="WP_209594241.1">
    <property type="nucleotide sequence ID" value="NZ_JAGJCF010000005.1"/>
</dbReference>
<dbReference type="InterPro" id="IPR043129">
    <property type="entry name" value="ATPase_NBD"/>
</dbReference>
<evidence type="ECO:0000256" key="1">
    <source>
        <dbReference type="ARBA" id="ARBA00006479"/>
    </source>
</evidence>
<dbReference type="PROSITE" id="PS01036">
    <property type="entry name" value="HSP70_3"/>
    <property type="match status" value="1"/>
</dbReference>
<accession>A0ABS4BI15</accession>
<sequence length="312" mass="32383">MSARIRSGAIDLGGTKIETRLFGPDLQTLELRRKATPTESFEALVEGLSGEIAWLMETASDPRLPIGLAIPGLLDETTGECFSSNLPISGRHLAPALSERFGRRFTLAQDGKAFAYSEAMGGAGEGFQRVVGLVLGTGVGGGVCDLTFNPVEATALEIGHVGMPARALAANGLPLWRCGCGKLGCIECYVAGSALSRLSDFMTGERIDGAAIAARADAGDGPAKAVLDAWLALVGECLLTIQITLDPDCIVIGGGASKMPRIIERLEPALAALQLGMKPPPALRLARHGDSSGVRGMALLALGAFFRDDGSP</sequence>
<comment type="caution">
    <text evidence="3">The sequence shown here is derived from an EMBL/GenBank/DDBJ whole genome shotgun (WGS) entry which is preliminary data.</text>
</comment>
<comment type="similarity">
    <text evidence="1">Belongs to the ROK (NagC/XylR) family.</text>
</comment>
<reference evidence="3 4" key="1">
    <citation type="submission" date="2021-04" db="EMBL/GenBank/DDBJ databases">
        <title>Whole genome sequence of Jiella sp. KSK16Y-1.</title>
        <authorList>
            <person name="Tuo L."/>
        </authorList>
    </citation>
    <scope>NUCLEOTIDE SEQUENCE [LARGE SCALE GENOMIC DNA]</scope>
    <source>
        <strain evidence="3 4">KSK16Y-1</strain>
    </source>
</reference>
<dbReference type="InterPro" id="IPR000600">
    <property type="entry name" value="ROK"/>
</dbReference>
<dbReference type="EMBL" id="JAGJCF010000005">
    <property type="protein sequence ID" value="MBP0615816.1"/>
    <property type="molecule type" value="Genomic_DNA"/>
</dbReference>
<protein>
    <submittedName>
        <fullName evidence="3">ROK family protein</fullName>
    </submittedName>
</protein>
<evidence type="ECO:0000256" key="2">
    <source>
        <dbReference type="ARBA" id="ARBA00007381"/>
    </source>
</evidence>
<name>A0ABS4BI15_9HYPH</name>
<organism evidence="3 4">
    <name type="scientific">Jiella mangrovi</name>
    <dbReference type="NCBI Taxonomy" id="2821407"/>
    <lineage>
        <taxon>Bacteria</taxon>
        <taxon>Pseudomonadati</taxon>
        <taxon>Pseudomonadota</taxon>
        <taxon>Alphaproteobacteria</taxon>
        <taxon>Hyphomicrobiales</taxon>
        <taxon>Aurantimonadaceae</taxon>
        <taxon>Jiella</taxon>
    </lineage>
</organism>
<evidence type="ECO:0000313" key="4">
    <source>
        <dbReference type="Proteomes" id="UP000678276"/>
    </source>
</evidence>
<proteinExistence type="inferred from homology"/>
<dbReference type="SUPFAM" id="SSF53067">
    <property type="entry name" value="Actin-like ATPase domain"/>
    <property type="match status" value="1"/>
</dbReference>